<keyword evidence="3" id="KW-1185">Reference proteome</keyword>
<evidence type="ECO:0000313" key="2">
    <source>
        <dbReference type="EMBL" id="KAF5826396.1"/>
    </source>
</evidence>
<dbReference type="EMBL" id="MU070967">
    <property type="protein sequence ID" value="KAF5826396.1"/>
    <property type="molecule type" value="Genomic_DNA"/>
</dbReference>
<evidence type="ECO:0000256" key="1">
    <source>
        <dbReference type="SAM" id="SignalP"/>
    </source>
</evidence>
<sequence>MRAALLELGSLYMACALPRCGAACLAHADAVSSKADTLMLANHMLAPVAVDKMPEWAKEYVRGQEDAFVAQQDNKAAAPSALADADLGRMLVCHFLSLMRASPSLPAEEAMRAEAQMIYLHSSLLTACPRYASDACFSSVPLPPAIHEAAPALAPGRVILQWYPQDGCWQSDRSWQTGGSLGLSSHVTDKDVLNLQPVAQFTSLLYAVVNQRGTVRTGELTFEVPAVRGIQRRVKELRNRCESPKAPTDLFGYEAPTARELSGIRTASERFLGMRR</sequence>
<organism evidence="2 3">
    <name type="scientific">Dunaliella salina</name>
    <name type="common">Green alga</name>
    <name type="synonym">Protococcus salinus</name>
    <dbReference type="NCBI Taxonomy" id="3046"/>
    <lineage>
        <taxon>Eukaryota</taxon>
        <taxon>Viridiplantae</taxon>
        <taxon>Chlorophyta</taxon>
        <taxon>core chlorophytes</taxon>
        <taxon>Chlorophyceae</taxon>
        <taxon>CS clade</taxon>
        <taxon>Chlamydomonadales</taxon>
        <taxon>Dunaliellaceae</taxon>
        <taxon>Dunaliella</taxon>
    </lineage>
</organism>
<feature type="signal peptide" evidence="1">
    <location>
        <begin position="1"/>
        <end position="22"/>
    </location>
</feature>
<keyword evidence="1" id="KW-0732">Signal</keyword>
<proteinExistence type="predicted"/>
<feature type="chain" id="PRO_5046732226" evidence="1">
    <location>
        <begin position="23"/>
        <end position="276"/>
    </location>
</feature>
<reference evidence="2" key="1">
    <citation type="submission" date="2017-08" db="EMBL/GenBank/DDBJ databases">
        <authorList>
            <person name="Polle J.E."/>
            <person name="Barry K."/>
            <person name="Cushman J."/>
            <person name="Schmutz J."/>
            <person name="Tran D."/>
            <person name="Hathwaick L.T."/>
            <person name="Yim W.C."/>
            <person name="Jenkins J."/>
            <person name="Mckie-Krisberg Z.M."/>
            <person name="Prochnik S."/>
            <person name="Lindquist E."/>
            <person name="Dockter R.B."/>
            <person name="Adam C."/>
            <person name="Molina H."/>
            <person name="Bunkerborg J."/>
            <person name="Jin E."/>
            <person name="Buchheim M."/>
            <person name="Magnuson J."/>
        </authorList>
    </citation>
    <scope>NUCLEOTIDE SEQUENCE</scope>
    <source>
        <strain evidence="2">CCAP 19/18</strain>
    </source>
</reference>
<name>A0ABQ7FVI4_DUNSA</name>
<accession>A0ABQ7FVI4</accession>
<comment type="caution">
    <text evidence="2">The sequence shown here is derived from an EMBL/GenBank/DDBJ whole genome shotgun (WGS) entry which is preliminary data.</text>
</comment>
<dbReference type="Proteomes" id="UP000815325">
    <property type="component" value="Unassembled WGS sequence"/>
</dbReference>
<gene>
    <name evidence="2" type="ORF">DUNSADRAFT_3316</name>
</gene>
<evidence type="ECO:0000313" key="3">
    <source>
        <dbReference type="Proteomes" id="UP000815325"/>
    </source>
</evidence>
<protein>
    <submittedName>
        <fullName evidence="2">Uncharacterized protein</fullName>
    </submittedName>
</protein>